<protein>
    <submittedName>
        <fullName evidence="2">LUD domain-containing protein</fullName>
    </submittedName>
</protein>
<reference evidence="2 3" key="1">
    <citation type="submission" date="2020-12" db="EMBL/GenBank/DDBJ databases">
        <title>Bacterial novel species Pedobacter sp. SD-b isolated from soil.</title>
        <authorList>
            <person name="Jung H.-Y."/>
        </authorList>
    </citation>
    <scope>NUCLEOTIDE SEQUENCE [LARGE SCALE GENOMIC DNA]</scope>
    <source>
        <strain evidence="2 3">SD-b</strain>
    </source>
</reference>
<evidence type="ECO:0000313" key="3">
    <source>
        <dbReference type="Proteomes" id="UP000660024"/>
    </source>
</evidence>
<gene>
    <name evidence="2" type="ORF">I5M32_07950</name>
</gene>
<sequence length="196" mass="22260">MTSREKILEAVQSSQPDLRELPNLDLFYKTYATVEQDRAKFIQTVQMIGAKAYEVNGYEEIIKRIKSDFEITGKRVVSAVRELDQIAQQYTATDNHELANVELMILPTHFAVAENGACWVDDELFEERLLLFIPQHLVFIVKKDQIVPNLHQAYRLIADKKYGYGAFVAGPSKTADIEQSLVLGAHGPRSLTVFML</sequence>
<feature type="domain" description="LUD" evidence="1">
    <location>
        <begin position="89"/>
        <end position="194"/>
    </location>
</feature>
<dbReference type="Pfam" id="PF02589">
    <property type="entry name" value="LUD_dom"/>
    <property type="match status" value="1"/>
</dbReference>
<accession>A0ABS1BJ48</accession>
<name>A0ABS1BJ48_9SPHI</name>
<dbReference type="InterPro" id="IPR024185">
    <property type="entry name" value="FTHF_cligase-like_sf"/>
</dbReference>
<dbReference type="RefSeq" id="WP_200585683.1">
    <property type="nucleotide sequence ID" value="NZ_JAEHFY010000009.1"/>
</dbReference>
<dbReference type="Proteomes" id="UP000660024">
    <property type="component" value="Unassembled WGS sequence"/>
</dbReference>
<proteinExistence type="predicted"/>
<dbReference type="Gene3D" id="3.40.50.10420">
    <property type="entry name" value="NagB/RpiA/CoA transferase-like"/>
    <property type="match status" value="1"/>
</dbReference>
<dbReference type="EMBL" id="JAEHFY010000009">
    <property type="protein sequence ID" value="MBK0382890.1"/>
    <property type="molecule type" value="Genomic_DNA"/>
</dbReference>
<dbReference type="InterPro" id="IPR003741">
    <property type="entry name" value="LUD_dom"/>
</dbReference>
<evidence type="ECO:0000259" key="1">
    <source>
        <dbReference type="Pfam" id="PF02589"/>
    </source>
</evidence>
<dbReference type="SUPFAM" id="SSF100950">
    <property type="entry name" value="NagB/RpiA/CoA transferase-like"/>
    <property type="match status" value="1"/>
</dbReference>
<evidence type="ECO:0000313" key="2">
    <source>
        <dbReference type="EMBL" id="MBK0382890.1"/>
    </source>
</evidence>
<comment type="caution">
    <text evidence="2">The sequence shown here is derived from an EMBL/GenBank/DDBJ whole genome shotgun (WGS) entry which is preliminary data.</text>
</comment>
<dbReference type="PANTHER" id="PTHR43682">
    <property type="entry name" value="LACTATE UTILIZATION PROTEIN C"/>
    <property type="match status" value="1"/>
</dbReference>
<dbReference type="InterPro" id="IPR037171">
    <property type="entry name" value="NagB/RpiA_transferase-like"/>
</dbReference>
<keyword evidence="3" id="KW-1185">Reference proteome</keyword>
<dbReference type="PANTHER" id="PTHR43682:SF1">
    <property type="entry name" value="LACTATE UTILIZATION PROTEIN C"/>
    <property type="match status" value="1"/>
</dbReference>
<organism evidence="2 3">
    <name type="scientific">Pedobacter segetis</name>
    <dbReference type="NCBI Taxonomy" id="2793069"/>
    <lineage>
        <taxon>Bacteria</taxon>
        <taxon>Pseudomonadati</taxon>
        <taxon>Bacteroidota</taxon>
        <taxon>Sphingobacteriia</taxon>
        <taxon>Sphingobacteriales</taxon>
        <taxon>Sphingobacteriaceae</taxon>
        <taxon>Pedobacter</taxon>
    </lineage>
</organism>